<dbReference type="GO" id="GO:0005886">
    <property type="term" value="C:plasma membrane"/>
    <property type="evidence" value="ECO:0007669"/>
    <property type="project" value="UniProtKB-SubCell"/>
</dbReference>
<evidence type="ECO:0000313" key="8">
    <source>
        <dbReference type="EMBL" id="CAB4681335.1"/>
    </source>
</evidence>
<keyword evidence="4 6" id="KW-1133">Transmembrane helix</keyword>
<feature type="transmembrane region" description="Helical" evidence="6">
    <location>
        <begin position="393"/>
        <end position="411"/>
    </location>
</feature>
<name>A0A6J6N8X0_9ZZZZ</name>
<dbReference type="Pfam" id="PF05425">
    <property type="entry name" value="CopD"/>
    <property type="match status" value="1"/>
</dbReference>
<feature type="transmembrane region" description="Helical" evidence="6">
    <location>
        <begin position="423"/>
        <end position="447"/>
    </location>
</feature>
<feature type="transmembrane region" description="Helical" evidence="6">
    <location>
        <begin position="592"/>
        <end position="614"/>
    </location>
</feature>
<dbReference type="Pfam" id="PF09678">
    <property type="entry name" value="Caa3_CtaG"/>
    <property type="match status" value="1"/>
</dbReference>
<dbReference type="AlphaFoldDB" id="A0A6J6N8X0"/>
<feature type="transmembrane region" description="Helical" evidence="6">
    <location>
        <begin position="227"/>
        <end position="248"/>
    </location>
</feature>
<feature type="transmembrane region" description="Helical" evidence="6">
    <location>
        <begin position="260"/>
        <end position="281"/>
    </location>
</feature>
<keyword evidence="3 6" id="KW-0812">Transmembrane</keyword>
<keyword evidence="5 6" id="KW-0472">Membrane</keyword>
<evidence type="ECO:0000256" key="2">
    <source>
        <dbReference type="ARBA" id="ARBA00022475"/>
    </source>
</evidence>
<dbReference type="InterPro" id="IPR032694">
    <property type="entry name" value="CopC/D"/>
</dbReference>
<organism evidence="8">
    <name type="scientific">freshwater metagenome</name>
    <dbReference type="NCBI Taxonomy" id="449393"/>
    <lineage>
        <taxon>unclassified sequences</taxon>
        <taxon>metagenomes</taxon>
        <taxon>ecological metagenomes</taxon>
    </lineage>
</organism>
<proteinExistence type="predicted"/>
<feature type="transmembrane region" description="Helical" evidence="6">
    <location>
        <begin position="301"/>
        <end position="319"/>
    </location>
</feature>
<feature type="transmembrane region" description="Helical" evidence="6">
    <location>
        <begin position="194"/>
        <end position="215"/>
    </location>
</feature>
<protein>
    <submittedName>
        <fullName evidence="8">Unannotated protein</fullName>
    </submittedName>
</protein>
<evidence type="ECO:0000256" key="6">
    <source>
        <dbReference type="SAM" id="Phobius"/>
    </source>
</evidence>
<reference evidence="8" key="1">
    <citation type="submission" date="2020-05" db="EMBL/GenBank/DDBJ databases">
        <authorList>
            <person name="Chiriac C."/>
            <person name="Salcher M."/>
            <person name="Ghai R."/>
            <person name="Kavagutti S V."/>
        </authorList>
    </citation>
    <scope>NUCLEOTIDE SEQUENCE</scope>
</reference>
<dbReference type="GO" id="GO:0006825">
    <property type="term" value="P:copper ion transport"/>
    <property type="evidence" value="ECO:0007669"/>
    <property type="project" value="InterPro"/>
</dbReference>
<feature type="transmembrane region" description="Helical" evidence="6">
    <location>
        <begin position="511"/>
        <end position="530"/>
    </location>
</feature>
<feature type="domain" description="Copper resistance protein D" evidence="7">
    <location>
        <begin position="222"/>
        <end position="317"/>
    </location>
</feature>
<evidence type="ECO:0000259" key="7">
    <source>
        <dbReference type="Pfam" id="PF05425"/>
    </source>
</evidence>
<evidence type="ECO:0000256" key="3">
    <source>
        <dbReference type="ARBA" id="ARBA00022692"/>
    </source>
</evidence>
<comment type="subcellular location">
    <subcellularLocation>
        <location evidence="1">Cell membrane</location>
        <topology evidence="1">Multi-pass membrane protein</topology>
    </subcellularLocation>
</comment>
<evidence type="ECO:0000256" key="1">
    <source>
        <dbReference type="ARBA" id="ARBA00004651"/>
    </source>
</evidence>
<feature type="transmembrane region" description="Helical" evidence="6">
    <location>
        <begin position="361"/>
        <end position="381"/>
    </location>
</feature>
<dbReference type="PANTHER" id="PTHR34820:SF4">
    <property type="entry name" value="INNER MEMBRANE PROTEIN YEBZ"/>
    <property type="match status" value="1"/>
</dbReference>
<sequence>MTTTITSKTYVFSLLLLGLAVGLVVGMFVGGAAAPSALGDVGATLRWLTPALRSVSDLSEAVSIGSLVFAAFALEAKSKAFTKTVSLAASTSAVWALAGTAYLVATYLTITGSQFSFEKSFADQFYIFITDIQLGQMLALNVLAAFVLSIMALLVRNLFGVAALAAIGLVALVPVALSGHAAGSASHSMAVNALGLHLVGICIWVGGLVALYVSYKTQAVNAFVTRYSSIALFGFGLVAVSGFASAQIRIGPITNLFTTGYGQVVLLKSLVLVILGVFGALYRRSFIAKLQETANKFWKLVLVEFLLFGSAIGLGTALARTANPVTDYPGGTPTPAEILTGSKLPPEPTAITWFTTFKPDLIWLLVTAALAGFYVAGVLRLRKRGDSWPIGRTISWLAGGGLRFYVTNGYFNAYEQYLFSAHMLAHMLLTMGVPVLLVPGAPVTLLARAVSKRQDNSRGVREWVLWAVHTKYAEFIAHPIVAAILFASSLVVFYFTPIFGWATREHVGHEWMIVHFVITGYLFVQALIGVDPGPKRFGYPQRLILLIATLAFHAFFGLALMSGDTLLLPEWYGAMGRVWGQTPLEDQQTGGAIAWGIGELPTAALTIIVAMQWARSDEREAKRLDRASDRSGNEDLSEYNRMLDALAKRKEDSR</sequence>
<feature type="transmembrane region" description="Helical" evidence="6">
    <location>
        <begin position="161"/>
        <end position="182"/>
    </location>
</feature>
<gene>
    <name evidence="8" type="ORF">UFOPK2373_00272</name>
</gene>
<feature type="transmembrane region" description="Helical" evidence="6">
    <location>
        <begin position="125"/>
        <end position="154"/>
    </location>
</feature>
<keyword evidence="2" id="KW-1003">Cell membrane</keyword>
<evidence type="ECO:0000256" key="4">
    <source>
        <dbReference type="ARBA" id="ARBA00022989"/>
    </source>
</evidence>
<evidence type="ECO:0000256" key="5">
    <source>
        <dbReference type="ARBA" id="ARBA00023136"/>
    </source>
</evidence>
<dbReference type="InterPro" id="IPR019108">
    <property type="entry name" value="Caa3_assmbl_CtaG-rel"/>
</dbReference>
<dbReference type="PANTHER" id="PTHR34820">
    <property type="entry name" value="INNER MEMBRANE PROTEIN YEBZ"/>
    <property type="match status" value="1"/>
</dbReference>
<feature type="transmembrane region" description="Helical" evidence="6">
    <location>
        <begin position="55"/>
        <end position="74"/>
    </location>
</feature>
<accession>A0A6J6N8X0</accession>
<feature type="transmembrane region" description="Helical" evidence="6">
    <location>
        <begin position="542"/>
        <end position="561"/>
    </location>
</feature>
<dbReference type="EMBL" id="CAEZXL010000028">
    <property type="protein sequence ID" value="CAB4681335.1"/>
    <property type="molecule type" value="Genomic_DNA"/>
</dbReference>
<feature type="transmembrane region" description="Helical" evidence="6">
    <location>
        <begin position="480"/>
        <end position="499"/>
    </location>
</feature>
<dbReference type="InterPro" id="IPR008457">
    <property type="entry name" value="Cu-R_CopD_dom"/>
</dbReference>